<reference evidence="3" key="1">
    <citation type="journal article" date="2020" name="Int. J. Syst. Evol. Microbiol.">
        <title>Aquipluma nitroreducens gen. nov. sp. nov., a novel facultatively anaerobic bacterium isolated from a freshwater lake.</title>
        <authorList>
            <person name="Watanabe M."/>
            <person name="Kojima H."/>
            <person name="Fukui M."/>
        </authorList>
    </citation>
    <scope>NUCLEOTIDE SEQUENCE</scope>
    <source>
        <strain evidence="3">MeG22</strain>
    </source>
</reference>
<sequence length="356" mass="40602">MKKRISIFYMLPLLLSVQLLNAQIVLNNNDLPKTGDAQISIMVDSIQSINILPGKKGENVFWDFGTLSGKESDVQKWISASLATNYSEFPLAVLAINKECTKVHSHVTHTDIETCKHDFYLKNENGLFYYGSDVQGISKYSIPRPIFPILKYGDSIKNESRLIYYSSGYTQKVLHVTGYSKADAWGTLKTPAGTVSTIRIFTYETVYDSIYTDGSATLKSKTEGNYYYNWYTRELGFPVLQISKGILSQNSNYQTVKYAEKLTSFTTGINEVSENQKFVTVYPNPFNEKATLKILPDFNGEKYTLLIFDIYGRIILRKENNIESEVVIERRSMKQGTYFYQLLNKDINIKGKFAVQ</sequence>
<keyword evidence="4" id="KW-1185">Reference proteome</keyword>
<evidence type="ECO:0000313" key="3">
    <source>
        <dbReference type="EMBL" id="BBE19906.1"/>
    </source>
</evidence>
<gene>
    <name evidence="3" type="ORF">AQPE_4094</name>
</gene>
<evidence type="ECO:0000259" key="2">
    <source>
        <dbReference type="Pfam" id="PF18962"/>
    </source>
</evidence>
<dbReference type="AlphaFoldDB" id="A0A5K7SEL6"/>
<feature type="chain" id="PRO_5024383432" description="Secretion system C-terminal sorting domain-containing protein" evidence="1">
    <location>
        <begin position="23"/>
        <end position="356"/>
    </location>
</feature>
<dbReference type="KEGG" id="anf:AQPE_4094"/>
<proteinExistence type="predicted"/>
<dbReference type="EMBL" id="AP018694">
    <property type="protein sequence ID" value="BBE19906.1"/>
    <property type="molecule type" value="Genomic_DNA"/>
</dbReference>
<protein>
    <recommendedName>
        <fullName evidence="2">Secretion system C-terminal sorting domain-containing protein</fullName>
    </recommendedName>
</protein>
<evidence type="ECO:0000313" key="4">
    <source>
        <dbReference type="Proteomes" id="UP001193389"/>
    </source>
</evidence>
<keyword evidence="1" id="KW-0732">Signal</keyword>
<feature type="domain" description="Secretion system C-terminal sorting" evidence="2">
    <location>
        <begin position="281"/>
        <end position="353"/>
    </location>
</feature>
<organism evidence="3 4">
    <name type="scientific">Aquipluma nitroreducens</name>
    <dbReference type="NCBI Taxonomy" id="2010828"/>
    <lineage>
        <taxon>Bacteria</taxon>
        <taxon>Pseudomonadati</taxon>
        <taxon>Bacteroidota</taxon>
        <taxon>Bacteroidia</taxon>
        <taxon>Marinilabiliales</taxon>
        <taxon>Prolixibacteraceae</taxon>
        <taxon>Aquipluma</taxon>
    </lineage>
</organism>
<dbReference type="InterPro" id="IPR026444">
    <property type="entry name" value="Secre_tail"/>
</dbReference>
<name>A0A5K7SEL6_9BACT</name>
<feature type="signal peptide" evidence="1">
    <location>
        <begin position="1"/>
        <end position="22"/>
    </location>
</feature>
<dbReference type="NCBIfam" id="TIGR04183">
    <property type="entry name" value="Por_Secre_tail"/>
    <property type="match status" value="1"/>
</dbReference>
<dbReference type="Pfam" id="PF18962">
    <property type="entry name" value="Por_Secre_tail"/>
    <property type="match status" value="1"/>
</dbReference>
<dbReference type="Proteomes" id="UP001193389">
    <property type="component" value="Chromosome"/>
</dbReference>
<dbReference type="RefSeq" id="WP_318348113.1">
    <property type="nucleotide sequence ID" value="NZ_AP018694.1"/>
</dbReference>
<accession>A0A5K7SEL6</accession>
<evidence type="ECO:0000256" key="1">
    <source>
        <dbReference type="SAM" id="SignalP"/>
    </source>
</evidence>